<feature type="region of interest" description="Disordered" evidence="1">
    <location>
        <begin position="485"/>
        <end position="545"/>
    </location>
</feature>
<dbReference type="AlphaFoldDB" id="A0A2A9MHK8"/>
<dbReference type="KEGG" id="bbes:BESB_063230"/>
<sequence length="708" mass="75552">MEAMTSIAAALEAELAAVATPAFSLSPSRPSSSVLVLTPSHERRLLASEPDCMSSQHAPSSLPPTLETFGASSGASEGNTPSNRCASRLSSPLSMSEQLHYLSVAARVAPESSASYRPFAGRPLDDKDGDLKEEEKLCELMRVQYEIQRQLARVQQDALSVCRSFSRLAAQAACGVRSLRRCDLFSRSARASSDPPTPDGREAPPRPHLREAEGAPTAGFSSASAACPRSPSHFSGLRQISSARPEKRSLSDASVSDRRVTRGCESARGSLMTASFPLKGEAPKFQRARVRTADDSGVRLFRQRGRAHSTLSNVAYEVVATRRVRRQTFSADDHHSAQSAPPHLPCSRAWGNRSGASEFASDTPHAGERTSLDPLAARSLDSHPTRTRDSSSCSYLPPPPRKVLPSALAFQSPRRRAPIWRVALLPKGRRQEGGTAAATTEAALATLRRFVEAGRDSAEADYVNSVLGGYEARLRRYDEALKAVGQRKDDRGPSIGSRKSGAVAEPQRTQHIDAKEDQSSRQDGNTHPAACPRSSSCDGRDRPPHEWEPATCAVPFRGGERPCNNACAPSATIDSSLSSMKCASAFSGLSSFASEDAAEPTGSPRATGAVQARAEDLSPVAACPHAHVLCEPEASGESKRNVESVPSSGAQAESPSCNPRGRQARRESPEAGGLSPQPPPTRLLPTPEAPPQQGAPTQTSSLQREKEM</sequence>
<feature type="compositionally biased region" description="Polar residues" evidence="1">
    <location>
        <begin position="644"/>
        <end position="657"/>
    </location>
</feature>
<keyword evidence="3" id="KW-1185">Reference proteome</keyword>
<organism evidence="2 3">
    <name type="scientific">Besnoitia besnoiti</name>
    <name type="common">Apicomplexan protozoan</name>
    <dbReference type="NCBI Taxonomy" id="94643"/>
    <lineage>
        <taxon>Eukaryota</taxon>
        <taxon>Sar</taxon>
        <taxon>Alveolata</taxon>
        <taxon>Apicomplexa</taxon>
        <taxon>Conoidasida</taxon>
        <taxon>Coccidia</taxon>
        <taxon>Eucoccidiorida</taxon>
        <taxon>Eimeriorina</taxon>
        <taxon>Sarcocystidae</taxon>
        <taxon>Besnoitia</taxon>
    </lineage>
</organism>
<comment type="caution">
    <text evidence="2">The sequence shown here is derived from an EMBL/GenBank/DDBJ whole genome shotgun (WGS) entry which is preliminary data.</text>
</comment>
<feature type="region of interest" description="Disordered" evidence="1">
    <location>
        <begin position="188"/>
        <end position="263"/>
    </location>
</feature>
<feature type="region of interest" description="Disordered" evidence="1">
    <location>
        <begin position="632"/>
        <end position="708"/>
    </location>
</feature>
<feature type="compositionally biased region" description="Basic and acidic residues" evidence="1">
    <location>
        <begin position="199"/>
        <end position="213"/>
    </location>
</feature>
<dbReference type="VEuPathDB" id="ToxoDB:BESB_063230"/>
<evidence type="ECO:0000256" key="1">
    <source>
        <dbReference type="SAM" id="MobiDB-lite"/>
    </source>
</evidence>
<protein>
    <submittedName>
        <fullName evidence="2">Uncharacterized protein</fullName>
    </submittedName>
</protein>
<feature type="region of interest" description="Disordered" evidence="1">
    <location>
        <begin position="329"/>
        <end position="398"/>
    </location>
</feature>
<feature type="compositionally biased region" description="Polar residues" evidence="1">
    <location>
        <begin position="70"/>
        <end position="88"/>
    </location>
</feature>
<name>A0A2A9MHK8_BESBE</name>
<feature type="compositionally biased region" description="Basic and acidic residues" evidence="1">
    <location>
        <begin position="380"/>
        <end position="389"/>
    </location>
</feature>
<reference evidence="2 3" key="1">
    <citation type="submission" date="2017-09" db="EMBL/GenBank/DDBJ databases">
        <title>Genome sequencing of Besnoitia besnoiti strain Bb-Ger1.</title>
        <authorList>
            <person name="Schares G."/>
            <person name="Venepally P."/>
            <person name="Lorenzi H.A."/>
        </authorList>
    </citation>
    <scope>NUCLEOTIDE SEQUENCE [LARGE SCALE GENOMIC DNA]</scope>
    <source>
        <strain evidence="2 3">Bb-Ger1</strain>
    </source>
</reference>
<dbReference type="Proteomes" id="UP000224006">
    <property type="component" value="Chromosome V"/>
</dbReference>
<accession>A0A2A9MHK8</accession>
<feature type="compositionally biased region" description="Basic and acidic residues" evidence="1">
    <location>
        <begin position="508"/>
        <end position="520"/>
    </location>
</feature>
<gene>
    <name evidence="2" type="ORF">BESB_063230</name>
</gene>
<dbReference type="EMBL" id="NWUJ01000005">
    <property type="protein sequence ID" value="PFH35436.1"/>
    <property type="molecule type" value="Genomic_DNA"/>
</dbReference>
<evidence type="ECO:0000313" key="3">
    <source>
        <dbReference type="Proteomes" id="UP000224006"/>
    </source>
</evidence>
<dbReference type="GeneID" id="40311251"/>
<proteinExistence type="predicted"/>
<feature type="compositionally biased region" description="Basic and acidic residues" evidence="1">
    <location>
        <begin position="244"/>
        <end position="262"/>
    </location>
</feature>
<dbReference type="RefSeq" id="XP_029219445.1">
    <property type="nucleotide sequence ID" value="XM_029364737.1"/>
</dbReference>
<feature type="compositionally biased region" description="Pro residues" evidence="1">
    <location>
        <begin position="676"/>
        <end position="690"/>
    </location>
</feature>
<feature type="region of interest" description="Disordered" evidence="1">
    <location>
        <begin position="51"/>
        <end position="88"/>
    </location>
</feature>
<evidence type="ECO:0000313" key="2">
    <source>
        <dbReference type="EMBL" id="PFH35436.1"/>
    </source>
</evidence>